<keyword evidence="10" id="KW-0732">Signal</keyword>
<dbReference type="InterPro" id="IPR000531">
    <property type="entry name" value="Beta-barrel_TonB"/>
</dbReference>
<evidence type="ECO:0000256" key="2">
    <source>
        <dbReference type="ARBA" id="ARBA00022448"/>
    </source>
</evidence>
<feature type="domain" description="TonB-dependent receptor plug" evidence="12">
    <location>
        <begin position="127"/>
        <end position="247"/>
    </location>
</feature>
<dbReference type="Pfam" id="PF00593">
    <property type="entry name" value="TonB_dep_Rec_b-barrel"/>
    <property type="match status" value="1"/>
</dbReference>
<dbReference type="InterPro" id="IPR023997">
    <property type="entry name" value="TonB-dep_OMP_SusC/RagA_CS"/>
</dbReference>
<keyword evidence="2 8" id="KW-0813">Transport</keyword>
<dbReference type="FunFam" id="2.170.130.10:FF:000008">
    <property type="entry name" value="SusC/RagA family TonB-linked outer membrane protein"/>
    <property type="match status" value="1"/>
</dbReference>
<keyword evidence="5 9" id="KW-0798">TonB box</keyword>
<evidence type="ECO:0000256" key="5">
    <source>
        <dbReference type="ARBA" id="ARBA00023077"/>
    </source>
</evidence>
<evidence type="ECO:0000259" key="11">
    <source>
        <dbReference type="Pfam" id="PF00593"/>
    </source>
</evidence>
<evidence type="ECO:0000256" key="1">
    <source>
        <dbReference type="ARBA" id="ARBA00004571"/>
    </source>
</evidence>
<evidence type="ECO:0000313" key="14">
    <source>
        <dbReference type="Proteomes" id="UP000627292"/>
    </source>
</evidence>
<organism evidence="13 14">
    <name type="scientific">Filimonas zeae</name>
    <dbReference type="NCBI Taxonomy" id="1737353"/>
    <lineage>
        <taxon>Bacteria</taxon>
        <taxon>Pseudomonadati</taxon>
        <taxon>Bacteroidota</taxon>
        <taxon>Chitinophagia</taxon>
        <taxon>Chitinophagales</taxon>
        <taxon>Chitinophagaceae</taxon>
        <taxon>Filimonas</taxon>
    </lineage>
</organism>
<dbReference type="Pfam" id="PF13715">
    <property type="entry name" value="CarbopepD_reg_2"/>
    <property type="match status" value="1"/>
</dbReference>
<evidence type="ECO:0000256" key="10">
    <source>
        <dbReference type="SAM" id="SignalP"/>
    </source>
</evidence>
<sequence>MNLLKAFKGSSRALLLFSLLMFVRAALQAQDSSSVKKITVTGKVNDEAGKPLAGISIQIKDGATVGITDAEGSFRASVPGNAVLVFSFVGYNNVEQPVNGRSAINVVLQSSTKALNDVIVVGYGSQKKKDLTGAVATFDTKALEEKPVARIDQAMIGQMAGVQVRQQTGMPGAGLSIQVRGAGSIGAGNEPLYVVDGFPLDVASQSSSGGFTGNPLNNLNPNDIESIQVLKDAAAGAIYGSRAANGVVIITTKRGKVGKARFAINANTGISKVAKKLDVLSAEEWIGQATEVINNAWVKSGTGRTAGQTNAERRAILGLNANQRNITLMPDDRWTMPGHPGLTYVDWQDEVFRNALFQNYEVSASGGSEFARYFVSGGFLNQDGTLLNSGYRNYSTRANIEVNASKKLKFGLNLAPTYSVTKSPGAEGKDNQLMKIYNMTPIVEDSAGLLSGAGKNAVYQYASSSVSPVAYLNNTINDIKTTRLLFSIYGEYEILNGLAFRSSFNYDDNSQNSKRYISDYVAGNISNYLNNPGRSASATYSGFKKQNIVNENTLTYNHIFNGNHNVNAVAGMSYGYVHYETFTLSSSGGLSNSIVTTLNNAATVTGNTTESNNAMMSYYARGQYNYDGKYLFSATVRRDASSRFGVDSRWGTFPSASVGWRISQEDFMRNLTFLNDLKLRASWGKSGNNNIGDYAAVPTLSATSYTFGGALAPGQRPSGIPNKLLAWETSNTYDVGLDASLFNNRVNITADAYIKKNTNLLLNVPVPGSVGFNTVLRNIGAVENRGLEFTVNTNNLKGTALQWTTSANIAFNSNKVKALGPDGAPVNVSTGYGGNPPFLLQLGMPMYSYYLIQTDGILTAKDIADPNVAKLSGQTVGDTKYVDAHKDGIIDAQDRQLSGRPTPKYTWGLNNNFKYKDWDLGIQVYGQMGGQTLSLLARAIDNPANGKNTTLGVWRDRWTESNQNFNAPRGKIGLGYTIPYFTTDWLYSSDFIRVQNITLGYNMKSLIHTSALSTARLYVSLQNFFGHDKYKGGVNPEAQNTNLSGQSSYPLPGDYGAMPLSKTVTLGVNVSF</sequence>
<dbReference type="GO" id="GO:0009279">
    <property type="term" value="C:cell outer membrane"/>
    <property type="evidence" value="ECO:0007669"/>
    <property type="project" value="UniProtKB-SubCell"/>
</dbReference>
<accession>A0A917IPQ3</accession>
<dbReference type="EMBL" id="BMIB01000001">
    <property type="protein sequence ID" value="GGH58143.1"/>
    <property type="molecule type" value="Genomic_DNA"/>
</dbReference>
<keyword evidence="4 8" id="KW-0812">Transmembrane</keyword>
<dbReference type="PROSITE" id="PS52016">
    <property type="entry name" value="TONB_DEPENDENT_REC_3"/>
    <property type="match status" value="1"/>
</dbReference>
<keyword evidence="6 8" id="KW-0472">Membrane</keyword>
<feature type="chain" id="PRO_5036995859" evidence="10">
    <location>
        <begin position="30"/>
        <end position="1072"/>
    </location>
</feature>
<dbReference type="RefSeq" id="WP_188950124.1">
    <property type="nucleotide sequence ID" value="NZ_BMIB01000001.1"/>
</dbReference>
<evidence type="ECO:0000256" key="3">
    <source>
        <dbReference type="ARBA" id="ARBA00022452"/>
    </source>
</evidence>
<comment type="similarity">
    <text evidence="8 9">Belongs to the TonB-dependent receptor family.</text>
</comment>
<evidence type="ECO:0000256" key="4">
    <source>
        <dbReference type="ARBA" id="ARBA00022692"/>
    </source>
</evidence>
<dbReference type="Gene3D" id="2.40.170.20">
    <property type="entry name" value="TonB-dependent receptor, beta-barrel domain"/>
    <property type="match status" value="1"/>
</dbReference>
<dbReference type="Gene3D" id="2.60.40.1120">
    <property type="entry name" value="Carboxypeptidase-like, regulatory domain"/>
    <property type="match status" value="1"/>
</dbReference>
<dbReference type="NCBIfam" id="TIGR04057">
    <property type="entry name" value="SusC_RagA_signa"/>
    <property type="match status" value="1"/>
</dbReference>
<evidence type="ECO:0000313" key="13">
    <source>
        <dbReference type="EMBL" id="GGH58143.1"/>
    </source>
</evidence>
<evidence type="ECO:0000256" key="8">
    <source>
        <dbReference type="PROSITE-ProRule" id="PRU01360"/>
    </source>
</evidence>
<dbReference type="InterPro" id="IPR008969">
    <property type="entry name" value="CarboxyPept-like_regulatory"/>
</dbReference>
<comment type="subcellular location">
    <subcellularLocation>
        <location evidence="1 8">Cell outer membrane</location>
        <topology evidence="1 8">Multi-pass membrane protein</topology>
    </subcellularLocation>
</comment>
<dbReference type="InterPro" id="IPR039426">
    <property type="entry name" value="TonB-dep_rcpt-like"/>
</dbReference>
<dbReference type="Gene3D" id="2.170.130.10">
    <property type="entry name" value="TonB-dependent receptor, plug domain"/>
    <property type="match status" value="1"/>
</dbReference>
<feature type="domain" description="TonB-dependent receptor-like beta-barrel" evidence="11">
    <location>
        <begin position="466"/>
        <end position="922"/>
    </location>
</feature>
<dbReference type="InterPro" id="IPR023996">
    <property type="entry name" value="TonB-dep_OMP_SusC/RagA"/>
</dbReference>
<gene>
    <name evidence="13" type="ORF">GCM10011379_03590</name>
</gene>
<dbReference type="SUPFAM" id="SSF56935">
    <property type="entry name" value="Porins"/>
    <property type="match status" value="1"/>
</dbReference>
<reference evidence="13" key="1">
    <citation type="journal article" date="2014" name="Int. J. Syst. Evol. Microbiol.">
        <title>Complete genome sequence of Corynebacterium casei LMG S-19264T (=DSM 44701T), isolated from a smear-ripened cheese.</title>
        <authorList>
            <consortium name="US DOE Joint Genome Institute (JGI-PGF)"/>
            <person name="Walter F."/>
            <person name="Albersmeier A."/>
            <person name="Kalinowski J."/>
            <person name="Ruckert C."/>
        </authorList>
    </citation>
    <scope>NUCLEOTIDE SEQUENCE</scope>
    <source>
        <strain evidence="13">CGMCC 1.15290</strain>
    </source>
</reference>
<keyword evidence="7 8" id="KW-0998">Cell outer membrane</keyword>
<keyword evidence="3 8" id="KW-1134">Transmembrane beta strand</keyword>
<dbReference type="SUPFAM" id="SSF49464">
    <property type="entry name" value="Carboxypeptidase regulatory domain-like"/>
    <property type="match status" value="1"/>
</dbReference>
<feature type="signal peptide" evidence="10">
    <location>
        <begin position="1"/>
        <end position="29"/>
    </location>
</feature>
<dbReference type="Pfam" id="PF07715">
    <property type="entry name" value="Plug"/>
    <property type="match status" value="1"/>
</dbReference>
<comment type="caution">
    <text evidence="13">The sequence shown here is derived from an EMBL/GenBank/DDBJ whole genome shotgun (WGS) entry which is preliminary data.</text>
</comment>
<dbReference type="Proteomes" id="UP000627292">
    <property type="component" value="Unassembled WGS sequence"/>
</dbReference>
<reference evidence="13" key="2">
    <citation type="submission" date="2020-09" db="EMBL/GenBank/DDBJ databases">
        <authorList>
            <person name="Sun Q."/>
            <person name="Zhou Y."/>
        </authorList>
    </citation>
    <scope>NUCLEOTIDE SEQUENCE</scope>
    <source>
        <strain evidence="13">CGMCC 1.15290</strain>
    </source>
</reference>
<evidence type="ECO:0000259" key="12">
    <source>
        <dbReference type="Pfam" id="PF07715"/>
    </source>
</evidence>
<protein>
    <submittedName>
        <fullName evidence="13">SusC/RagA family TonB-linked outer membrane protein</fullName>
    </submittedName>
</protein>
<proteinExistence type="inferred from homology"/>
<evidence type="ECO:0000256" key="7">
    <source>
        <dbReference type="ARBA" id="ARBA00023237"/>
    </source>
</evidence>
<dbReference type="InterPro" id="IPR012910">
    <property type="entry name" value="Plug_dom"/>
</dbReference>
<evidence type="ECO:0000256" key="6">
    <source>
        <dbReference type="ARBA" id="ARBA00023136"/>
    </source>
</evidence>
<keyword evidence="14" id="KW-1185">Reference proteome</keyword>
<dbReference type="NCBIfam" id="TIGR04056">
    <property type="entry name" value="OMP_RagA_SusC"/>
    <property type="match status" value="1"/>
</dbReference>
<dbReference type="InterPro" id="IPR037066">
    <property type="entry name" value="Plug_dom_sf"/>
</dbReference>
<dbReference type="InterPro" id="IPR036942">
    <property type="entry name" value="Beta-barrel_TonB_sf"/>
</dbReference>
<dbReference type="AlphaFoldDB" id="A0A917IPQ3"/>
<name>A0A917IPQ3_9BACT</name>
<evidence type="ECO:0000256" key="9">
    <source>
        <dbReference type="RuleBase" id="RU003357"/>
    </source>
</evidence>